<evidence type="ECO:0000259" key="5">
    <source>
        <dbReference type="PROSITE" id="PS51460"/>
    </source>
</evidence>
<evidence type="ECO:0000256" key="2">
    <source>
        <dbReference type="ARBA" id="ARBA00022490"/>
    </source>
</evidence>
<dbReference type="SUPFAM" id="SSF143575">
    <property type="entry name" value="GAS2 domain-like"/>
    <property type="match status" value="1"/>
</dbReference>
<evidence type="ECO:0000313" key="7">
    <source>
        <dbReference type="EMBL" id="JAG25843.1"/>
    </source>
</evidence>
<dbReference type="InterPro" id="IPR036534">
    <property type="entry name" value="GAR_dom_sf"/>
</dbReference>
<evidence type="ECO:0000256" key="3">
    <source>
        <dbReference type="ARBA" id="ARBA00023212"/>
    </source>
</evidence>
<dbReference type="AlphaFoldDB" id="A0A0A9Y406"/>
<gene>
    <name evidence="7" type="primary">Macf1_1</name>
    <name evidence="6" type="synonym">Macf1_8</name>
    <name evidence="7" type="ORF">CM83_66924</name>
    <name evidence="6" type="ORF">CM83_66934</name>
</gene>
<evidence type="ECO:0000313" key="6">
    <source>
        <dbReference type="EMBL" id="JAG25825.1"/>
    </source>
</evidence>
<dbReference type="GO" id="GO:0008017">
    <property type="term" value="F:microtubule binding"/>
    <property type="evidence" value="ECO:0007669"/>
    <property type="project" value="InterPro"/>
</dbReference>
<dbReference type="Gene3D" id="3.30.920.20">
    <property type="entry name" value="Gas2-like domain"/>
    <property type="match status" value="1"/>
</dbReference>
<evidence type="ECO:0000256" key="1">
    <source>
        <dbReference type="ARBA" id="ARBA00004245"/>
    </source>
</evidence>
<feature type="compositionally biased region" description="Polar residues" evidence="4">
    <location>
        <begin position="186"/>
        <end position="214"/>
    </location>
</feature>
<dbReference type="EMBL" id="GBHO01017761">
    <property type="protein sequence ID" value="JAG25843.1"/>
    <property type="molecule type" value="Transcribed_RNA"/>
</dbReference>
<feature type="compositionally biased region" description="Low complexity" evidence="4">
    <location>
        <begin position="146"/>
        <end position="185"/>
    </location>
</feature>
<dbReference type="Pfam" id="PF02187">
    <property type="entry name" value="GAS2"/>
    <property type="match status" value="1"/>
</dbReference>
<feature type="region of interest" description="Disordered" evidence="4">
    <location>
        <begin position="47"/>
        <end position="248"/>
    </location>
</feature>
<accession>A0A0A9Y406</accession>
<dbReference type="InterPro" id="IPR003108">
    <property type="entry name" value="GAR_dom"/>
</dbReference>
<keyword evidence="2" id="KW-0963">Cytoplasm</keyword>
<dbReference type="PROSITE" id="PS51460">
    <property type="entry name" value="GAR"/>
    <property type="match status" value="1"/>
</dbReference>
<name>A0A0A9Y406_LYGHE</name>
<evidence type="ECO:0000256" key="4">
    <source>
        <dbReference type="SAM" id="MobiDB-lite"/>
    </source>
</evidence>
<reference evidence="7" key="2">
    <citation type="submission" date="2014-07" db="EMBL/GenBank/DDBJ databases">
        <authorList>
            <person name="Hull J."/>
        </authorList>
    </citation>
    <scope>NUCLEOTIDE SEQUENCE</scope>
</reference>
<keyword evidence="3" id="KW-0206">Cytoskeleton</keyword>
<comment type="subcellular location">
    <subcellularLocation>
        <location evidence="1">Cytoplasm</location>
        <location evidence="1">Cytoskeleton</location>
    </subcellularLocation>
</comment>
<dbReference type="EMBL" id="GBHO01017779">
    <property type="protein sequence ID" value="JAG25825.1"/>
    <property type="molecule type" value="Transcribed_RNA"/>
</dbReference>
<reference evidence="7" key="1">
    <citation type="journal article" date="2014" name="PLoS ONE">
        <title>Transcriptome-Based Identification of ABC Transporters in the Western Tarnished Plant Bug Lygus hesperus.</title>
        <authorList>
            <person name="Hull J.J."/>
            <person name="Chaney K."/>
            <person name="Geib S.M."/>
            <person name="Fabrick J.A."/>
            <person name="Brent C.S."/>
            <person name="Walsh D."/>
            <person name="Lavine L.C."/>
        </authorList>
    </citation>
    <scope>NUCLEOTIDE SEQUENCE</scope>
</reference>
<proteinExistence type="predicted"/>
<organism evidence="7">
    <name type="scientific">Lygus hesperus</name>
    <name type="common">Western plant bug</name>
    <dbReference type="NCBI Taxonomy" id="30085"/>
    <lineage>
        <taxon>Eukaryota</taxon>
        <taxon>Metazoa</taxon>
        <taxon>Ecdysozoa</taxon>
        <taxon>Arthropoda</taxon>
        <taxon>Hexapoda</taxon>
        <taxon>Insecta</taxon>
        <taxon>Pterygota</taxon>
        <taxon>Neoptera</taxon>
        <taxon>Paraneoptera</taxon>
        <taxon>Hemiptera</taxon>
        <taxon>Heteroptera</taxon>
        <taxon>Panheteroptera</taxon>
        <taxon>Cimicomorpha</taxon>
        <taxon>Miridae</taxon>
        <taxon>Mirini</taxon>
        <taxon>Lygus</taxon>
    </lineage>
</organism>
<feature type="compositionally biased region" description="Polar residues" evidence="4">
    <location>
        <begin position="130"/>
        <end position="140"/>
    </location>
</feature>
<feature type="domain" description="GAR" evidence="5">
    <location>
        <begin position="1"/>
        <end position="22"/>
    </location>
</feature>
<dbReference type="GO" id="GO:0005856">
    <property type="term" value="C:cytoskeleton"/>
    <property type="evidence" value="ECO:0007669"/>
    <property type="project" value="UniProtKB-SubCell"/>
</dbReference>
<protein>
    <submittedName>
        <fullName evidence="7">Microtubule-actin cross-linking factor 1</fullName>
    </submittedName>
</protein>
<sequence length="248" mass="25910">MVRVGGGWVALEEFLVKNDPCRAKGRTNIELREQFILADNVSQSMSAFKPKLSTERKTPTSNTGPITKVREKSTRSVPMTPGSRGSQSRGSIGSLSDVDTPLTSATPRKSSLRAPSSLTPGGSLPGSRSNSRPASRQGSKPPSRHGSSLSLASSDDGTPSRIPRRSVPSRTPSSASSSRKLTAPSTLNGTSSPSTRDSLSRASSIPTLVQNNRASKIPVYVGNSEVSSASSSGTPKSTSGRSTPKTSR</sequence>
<feature type="compositionally biased region" description="Low complexity" evidence="4">
    <location>
        <begin position="82"/>
        <end position="96"/>
    </location>
</feature>
<feature type="compositionally biased region" description="Low complexity" evidence="4">
    <location>
        <begin position="224"/>
        <end position="248"/>
    </location>
</feature>
<feature type="compositionally biased region" description="Low complexity" evidence="4">
    <location>
        <begin position="115"/>
        <end position="129"/>
    </location>
</feature>